<feature type="domain" description="MobA-like NTP transferase" evidence="2">
    <location>
        <begin position="5"/>
        <end position="167"/>
    </location>
</feature>
<dbReference type="Gene3D" id="3.90.550.10">
    <property type="entry name" value="Spore Coat Polysaccharide Biosynthesis Protein SpsA, Chain A"/>
    <property type="match status" value="1"/>
</dbReference>
<dbReference type="InterPro" id="IPR029044">
    <property type="entry name" value="Nucleotide-diphossugar_trans"/>
</dbReference>
<gene>
    <name evidence="3" type="primary">pucB</name>
    <name evidence="3" type="ORF">MOF03_19010</name>
</gene>
<dbReference type="SUPFAM" id="SSF53448">
    <property type="entry name" value="Nucleotide-diphospho-sugar transferases"/>
    <property type="match status" value="1"/>
</dbReference>
<dbReference type="PANTHER" id="PTHR43777">
    <property type="entry name" value="MOLYBDENUM COFACTOR CYTIDYLYLTRANSFERASE"/>
    <property type="match status" value="1"/>
</dbReference>
<dbReference type="Pfam" id="PF12804">
    <property type="entry name" value="NTP_transf_3"/>
    <property type="match status" value="1"/>
</dbReference>
<dbReference type="NCBIfam" id="TIGR03202">
    <property type="entry name" value="pucB"/>
    <property type="match status" value="1"/>
</dbReference>
<proteinExistence type="predicted"/>
<dbReference type="InterPro" id="IPR025877">
    <property type="entry name" value="MobA-like_NTP_Trfase"/>
</dbReference>
<reference evidence="3" key="1">
    <citation type="submission" date="2022-02" db="EMBL/GenBank/DDBJ databases">
        <title>Crop Bioprotection Bacillus Genome Sequencing.</title>
        <authorList>
            <person name="Dunlap C."/>
        </authorList>
    </citation>
    <scope>NUCLEOTIDE SEQUENCE</scope>
    <source>
        <strain evidence="3">EC49O2N-C10</strain>
    </source>
</reference>
<organism evidence="3 4">
    <name type="scientific">Bacillus halotolerans</name>
    <dbReference type="NCBI Taxonomy" id="260554"/>
    <lineage>
        <taxon>Bacteria</taxon>
        <taxon>Bacillati</taxon>
        <taxon>Bacillota</taxon>
        <taxon>Bacilli</taxon>
        <taxon>Bacillales</taxon>
        <taxon>Bacillaceae</taxon>
        <taxon>Bacillus</taxon>
    </lineage>
</organism>
<dbReference type="RefSeq" id="WP_268498547.1">
    <property type="nucleotide sequence ID" value="NZ_JALAVZ010000013.1"/>
</dbReference>
<feature type="region of interest" description="Disordered" evidence="1">
    <location>
        <begin position="202"/>
        <end position="221"/>
    </location>
</feature>
<comment type="caution">
    <text evidence="3">The sequence shown here is derived from an EMBL/GenBank/DDBJ whole genome shotgun (WGS) entry which is preliminary data.</text>
</comment>
<name>A0A9Q4HWD6_9BACI</name>
<dbReference type="PANTHER" id="PTHR43777:SF1">
    <property type="entry name" value="MOLYBDENUM COFACTOR CYTIDYLYLTRANSFERASE"/>
    <property type="match status" value="1"/>
</dbReference>
<dbReference type="GO" id="GO:0016779">
    <property type="term" value="F:nucleotidyltransferase activity"/>
    <property type="evidence" value="ECO:0007669"/>
    <property type="project" value="UniProtKB-ARBA"/>
</dbReference>
<evidence type="ECO:0000256" key="1">
    <source>
        <dbReference type="SAM" id="MobiDB-lite"/>
    </source>
</evidence>
<dbReference type="CDD" id="cd04182">
    <property type="entry name" value="GT_2_like_f"/>
    <property type="match status" value="1"/>
</dbReference>
<accession>A0A9Q4HWD6</accession>
<evidence type="ECO:0000313" key="3">
    <source>
        <dbReference type="EMBL" id="MCY9186699.1"/>
    </source>
</evidence>
<protein>
    <submittedName>
        <fullName evidence="3">Xanthine dehydrogenase accessory protein PucB</fullName>
    </submittedName>
</protein>
<dbReference type="Proteomes" id="UP001073053">
    <property type="component" value="Unassembled WGS sequence"/>
</dbReference>
<evidence type="ECO:0000259" key="2">
    <source>
        <dbReference type="Pfam" id="PF12804"/>
    </source>
</evidence>
<evidence type="ECO:0000313" key="4">
    <source>
        <dbReference type="Proteomes" id="UP001073053"/>
    </source>
</evidence>
<dbReference type="EMBL" id="JALAWA010000015">
    <property type="protein sequence ID" value="MCY9186699.1"/>
    <property type="molecule type" value="Genomic_DNA"/>
</dbReference>
<dbReference type="AlphaFoldDB" id="A0A9Q4HWD6"/>
<dbReference type="InterPro" id="IPR017615">
    <property type="entry name" value="Xanthine_dehydrogenase_PucB"/>
</dbReference>
<sequence>MSIIGVFLAAGKSERMGTNKLALPLKGETIGSASLKTALLSRLDHVLIVERTEHASLEWIGEQYQAPPFLDRWSLHVCKEAEKGQGHSVSTGVRIAESMGADGVVILLGDQPQLSVDHVNALISRAHEMFAVSASLRTLSPPIYFSSACFPYVKELKGDEGARRQLKNGQLGTGAVLVVKACEELEDIDTPEEYDTVRRRIHERTSDTSANEHSIMEAGSA</sequence>